<evidence type="ECO:0000256" key="2">
    <source>
        <dbReference type="ARBA" id="ARBA00022741"/>
    </source>
</evidence>
<reference evidence="7" key="1">
    <citation type="submission" date="2018-06" db="EMBL/GenBank/DDBJ databases">
        <authorList>
            <person name="Martinez Ocampo F."/>
            <person name="Quiroz Castaneda R.E."/>
            <person name="Rojas Lopez X."/>
        </authorList>
    </citation>
    <scope>NUCLEOTIDE SEQUENCE [LARGE SCALE GENOMIC DNA]</scope>
    <source>
        <strain evidence="7">INIFAP02</strain>
    </source>
</reference>
<dbReference type="InterPro" id="IPR050153">
    <property type="entry name" value="Metal_Ion_Import_ABC"/>
</dbReference>
<evidence type="ECO:0000259" key="5">
    <source>
        <dbReference type="PROSITE" id="PS50893"/>
    </source>
</evidence>
<keyword evidence="2" id="KW-0547">Nucleotide-binding</keyword>
<dbReference type="PROSITE" id="PS51257">
    <property type="entry name" value="PROKAR_LIPOPROTEIN"/>
    <property type="match status" value="1"/>
</dbReference>
<evidence type="ECO:0000313" key="7">
    <source>
        <dbReference type="Proteomes" id="UP000249762"/>
    </source>
</evidence>
<dbReference type="InterPro" id="IPR003439">
    <property type="entry name" value="ABC_transporter-like_ATP-bd"/>
</dbReference>
<comment type="caution">
    <text evidence="6">The sequence shown here is derived from an EMBL/GenBank/DDBJ whole genome shotgun (WGS) entry which is preliminary data.</text>
</comment>
<dbReference type="InterPro" id="IPR003593">
    <property type="entry name" value="AAA+_ATPase"/>
</dbReference>
<feature type="domain" description="ABC transporter" evidence="5">
    <location>
        <begin position="244"/>
        <end position="479"/>
    </location>
</feature>
<feature type="transmembrane region" description="Helical" evidence="4">
    <location>
        <begin position="194"/>
        <end position="212"/>
    </location>
</feature>
<sequence>MRYLALSICALSCACFGIGLGVINKQITSCFQELKQDTFVKENNQVTQGPNFNAWNLIYSSGSISYLRQLIDQIQIGSDSGLKQVDTDSGAMTVSSTSYLPRLKNLLNSFLKDLSWETLIANHEKVSPPSDQNQTQSISTSFYPFKTKFFSFSNWVELGVIVLVIEAIFLLSLIVSIALISLDWKLKRAEKIKWILYYLFTNLLGWVYLNYLKNKSGKKAWIPKRTRKDNDYQLLDYSGNKSAIVLSDVCFSQDDYKILKGINLALQRNEFYAIIGPNGAGKTTLLKNIGGILKSSSGKVEIGGTNLLSIPKKSLWKKIVYIPQELEIQPDTPVYDFLLYSRYIFLPRTQKATPEDHLKVLEAIKKCGLESFRYSRMGELSGGQRQKVILASIMVKDAEIILLDEPTTHLDIENRMFLISFFKELKNSKKIVVANLHNFAEIAQLSSKIIAIKNGVLQKISGTTQVLKPDFLNKLYDLKLSDQKWKRILNASLLGY</sequence>
<feature type="transmembrane region" description="Helical" evidence="4">
    <location>
        <begin position="158"/>
        <end position="182"/>
    </location>
</feature>
<keyword evidence="4" id="KW-1133">Transmembrane helix</keyword>
<gene>
    <name evidence="6" type="ORF">DNK47_01170</name>
</gene>
<dbReference type="Gene3D" id="3.40.50.300">
    <property type="entry name" value="P-loop containing nucleotide triphosphate hydrolases"/>
    <property type="match status" value="1"/>
</dbReference>
<dbReference type="OrthoDB" id="389713at2"/>
<evidence type="ECO:0000313" key="6">
    <source>
        <dbReference type="EMBL" id="RAO95219.1"/>
    </source>
</evidence>
<dbReference type="PROSITE" id="PS50893">
    <property type="entry name" value="ABC_TRANSPORTER_2"/>
    <property type="match status" value="1"/>
</dbReference>
<dbReference type="AlphaFoldDB" id="A0A328PVQ2"/>
<evidence type="ECO:0000256" key="1">
    <source>
        <dbReference type="ARBA" id="ARBA00022448"/>
    </source>
</evidence>
<protein>
    <recommendedName>
        <fullName evidence="5">ABC transporter domain-containing protein</fullName>
    </recommendedName>
</protein>
<name>A0A328PVQ2_9MOLU</name>
<evidence type="ECO:0000256" key="3">
    <source>
        <dbReference type="ARBA" id="ARBA00022840"/>
    </source>
</evidence>
<keyword evidence="3" id="KW-0067">ATP-binding</keyword>
<dbReference type="InterPro" id="IPR017871">
    <property type="entry name" value="ABC_transporter-like_CS"/>
</dbReference>
<dbReference type="PANTHER" id="PTHR42734">
    <property type="entry name" value="METAL TRANSPORT SYSTEM ATP-BINDING PROTEIN TM_0124-RELATED"/>
    <property type="match status" value="1"/>
</dbReference>
<keyword evidence="4" id="KW-0472">Membrane</keyword>
<dbReference type="SUPFAM" id="SSF52540">
    <property type="entry name" value="P-loop containing nucleoside triphosphate hydrolases"/>
    <property type="match status" value="1"/>
</dbReference>
<dbReference type="CDD" id="cd03214">
    <property type="entry name" value="ABC_Iron-Siderophores_B12_Hemin"/>
    <property type="match status" value="1"/>
</dbReference>
<dbReference type="GO" id="GO:0016887">
    <property type="term" value="F:ATP hydrolysis activity"/>
    <property type="evidence" value="ECO:0007669"/>
    <property type="project" value="InterPro"/>
</dbReference>
<evidence type="ECO:0000256" key="4">
    <source>
        <dbReference type="SAM" id="Phobius"/>
    </source>
</evidence>
<organism evidence="6 7">
    <name type="scientific">Mycoplasma wenyonii</name>
    <dbReference type="NCBI Taxonomy" id="65123"/>
    <lineage>
        <taxon>Bacteria</taxon>
        <taxon>Bacillati</taxon>
        <taxon>Mycoplasmatota</taxon>
        <taxon>Mollicutes</taxon>
        <taxon>Mycoplasmataceae</taxon>
        <taxon>Mycoplasma</taxon>
    </lineage>
</organism>
<dbReference type="InterPro" id="IPR027417">
    <property type="entry name" value="P-loop_NTPase"/>
</dbReference>
<accession>A0A328PVQ2</accession>
<dbReference type="EMBL" id="QKVO01000002">
    <property type="protein sequence ID" value="RAO95219.1"/>
    <property type="molecule type" value="Genomic_DNA"/>
</dbReference>
<dbReference type="Pfam" id="PF00005">
    <property type="entry name" value="ABC_tran"/>
    <property type="match status" value="1"/>
</dbReference>
<dbReference type="SMART" id="SM00382">
    <property type="entry name" value="AAA"/>
    <property type="match status" value="1"/>
</dbReference>
<keyword evidence="1" id="KW-0813">Transport</keyword>
<dbReference type="RefSeq" id="WP_112665185.1">
    <property type="nucleotide sequence ID" value="NZ_QKVO01000002.1"/>
</dbReference>
<dbReference type="PANTHER" id="PTHR42734:SF20">
    <property type="entry name" value="ABC-TYPE IRON(III)-SIDEROPHORE TRANSPORT SYSTEM, ATPASE COMPONENT"/>
    <property type="match status" value="1"/>
</dbReference>
<keyword evidence="4" id="KW-0812">Transmembrane</keyword>
<keyword evidence="7" id="KW-1185">Reference proteome</keyword>
<dbReference type="Proteomes" id="UP000249762">
    <property type="component" value="Unassembled WGS sequence"/>
</dbReference>
<dbReference type="GO" id="GO:0005524">
    <property type="term" value="F:ATP binding"/>
    <property type="evidence" value="ECO:0007669"/>
    <property type="project" value="UniProtKB-KW"/>
</dbReference>
<dbReference type="PROSITE" id="PS00211">
    <property type="entry name" value="ABC_TRANSPORTER_1"/>
    <property type="match status" value="1"/>
</dbReference>
<proteinExistence type="predicted"/>